<protein>
    <recommendedName>
        <fullName evidence="3">Transcriptional regulator, AbiEi antitoxin, Type IV TA system</fullName>
    </recommendedName>
</protein>
<gene>
    <name evidence="1" type="ORF">DW921_12765</name>
</gene>
<reference evidence="1 2" key="1">
    <citation type="submission" date="2018-08" db="EMBL/GenBank/DDBJ databases">
        <title>A genome reference for cultivated species of the human gut microbiota.</title>
        <authorList>
            <person name="Zou Y."/>
            <person name="Xue W."/>
            <person name="Luo G."/>
        </authorList>
    </citation>
    <scope>NUCLEOTIDE SEQUENCE [LARGE SCALE GENOMIC DNA]</scope>
    <source>
        <strain evidence="1 2">AM42-38</strain>
    </source>
</reference>
<evidence type="ECO:0000313" key="1">
    <source>
        <dbReference type="EMBL" id="RHA73572.1"/>
    </source>
</evidence>
<organism evidence="1 2">
    <name type="scientific">Phocaeicola coprophilus</name>
    <dbReference type="NCBI Taxonomy" id="387090"/>
    <lineage>
        <taxon>Bacteria</taxon>
        <taxon>Pseudomonadati</taxon>
        <taxon>Bacteroidota</taxon>
        <taxon>Bacteroidia</taxon>
        <taxon>Bacteroidales</taxon>
        <taxon>Bacteroidaceae</taxon>
        <taxon>Phocaeicola</taxon>
    </lineage>
</organism>
<evidence type="ECO:0000313" key="2">
    <source>
        <dbReference type="Proteomes" id="UP000283855"/>
    </source>
</evidence>
<evidence type="ECO:0008006" key="3">
    <source>
        <dbReference type="Google" id="ProtNLM"/>
    </source>
</evidence>
<dbReference type="AlphaFoldDB" id="A0A413SWH5"/>
<accession>A0A413SWH5</accession>
<dbReference type="RefSeq" id="WP_118400869.1">
    <property type="nucleotide sequence ID" value="NZ_CABJGD010000034.1"/>
</dbReference>
<dbReference type="EMBL" id="QSFT01000034">
    <property type="protein sequence ID" value="RHA73572.1"/>
    <property type="molecule type" value="Genomic_DNA"/>
</dbReference>
<dbReference type="Proteomes" id="UP000283855">
    <property type="component" value="Unassembled WGS sequence"/>
</dbReference>
<sequence>MDRQLSEIGTIPVTTSIIESLYPELKSANKKVTWLEKQGVIIRLKRGLYVINPEYSGKTLSSELIANHLYTPSYISMSTALRYYGLIPEAVYVHQSMTVKHPRSFQTPVGNYDYKYISRKAFPIGVRSMNKGDYAFLIASPEKALCDLIANSSKVILRYMKDVEIYLEQDIRMDMDEFYNMDATIFEDYINVGKKADSISTLLKFLRR</sequence>
<comment type="caution">
    <text evidence="1">The sequence shown here is derived from an EMBL/GenBank/DDBJ whole genome shotgun (WGS) entry which is preliminary data.</text>
</comment>
<proteinExistence type="predicted"/>
<name>A0A413SWH5_9BACT</name>